<proteinExistence type="predicted"/>
<dbReference type="EMBL" id="JARBJD010000116">
    <property type="protein sequence ID" value="KAK2951594.1"/>
    <property type="molecule type" value="Genomic_DNA"/>
</dbReference>
<protein>
    <recommendedName>
        <fullName evidence="3">Secreted protein</fullName>
    </recommendedName>
</protein>
<sequence length="120" mass="12920">MVPFARTVWILSYPSPSMVATHSFATTLSLSHWSFLEGNTSIDALSQFVGVCVSVIVLSNDSISIAPHSPSSYCAHQLSGIRVNLKMTTTISGNCLLFRLRIVCGSQAAQNDAAERLLFG</sequence>
<accession>A0ABQ9XL78</accession>
<evidence type="ECO:0000313" key="1">
    <source>
        <dbReference type="EMBL" id="KAK2951594.1"/>
    </source>
</evidence>
<evidence type="ECO:0008006" key="3">
    <source>
        <dbReference type="Google" id="ProtNLM"/>
    </source>
</evidence>
<dbReference type="Proteomes" id="UP001281761">
    <property type="component" value="Unassembled WGS sequence"/>
</dbReference>
<name>A0ABQ9XL78_9EUKA</name>
<gene>
    <name evidence="1" type="ORF">BLNAU_13478</name>
</gene>
<comment type="caution">
    <text evidence="1">The sequence shown here is derived from an EMBL/GenBank/DDBJ whole genome shotgun (WGS) entry which is preliminary data.</text>
</comment>
<evidence type="ECO:0000313" key="2">
    <source>
        <dbReference type="Proteomes" id="UP001281761"/>
    </source>
</evidence>
<organism evidence="1 2">
    <name type="scientific">Blattamonas nauphoetae</name>
    <dbReference type="NCBI Taxonomy" id="2049346"/>
    <lineage>
        <taxon>Eukaryota</taxon>
        <taxon>Metamonada</taxon>
        <taxon>Preaxostyla</taxon>
        <taxon>Oxymonadida</taxon>
        <taxon>Blattamonas</taxon>
    </lineage>
</organism>
<reference evidence="1 2" key="1">
    <citation type="journal article" date="2022" name="bioRxiv">
        <title>Genomics of Preaxostyla Flagellates Illuminates Evolutionary Transitions and the Path Towards Mitochondrial Loss.</title>
        <authorList>
            <person name="Novak L.V.F."/>
            <person name="Treitli S.C."/>
            <person name="Pyrih J."/>
            <person name="Halakuc P."/>
            <person name="Pipaliya S.V."/>
            <person name="Vacek V."/>
            <person name="Brzon O."/>
            <person name="Soukal P."/>
            <person name="Eme L."/>
            <person name="Dacks J.B."/>
            <person name="Karnkowska A."/>
            <person name="Elias M."/>
            <person name="Hampl V."/>
        </authorList>
    </citation>
    <scope>NUCLEOTIDE SEQUENCE [LARGE SCALE GENOMIC DNA]</scope>
    <source>
        <strain evidence="1">NAU3</strain>
        <tissue evidence="1">Gut</tissue>
    </source>
</reference>
<keyword evidence="2" id="KW-1185">Reference proteome</keyword>